<keyword evidence="1" id="KW-0067">ATP-binding</keyword>
<feature type="domain" description="NB-ARC" evidence="3">
    <location>
        <begin position="317"/>
        <end position="456"/>
    </location>
</feature>
<feature type="compositionally biased region" description="Pro residues" evidence="2">
    <location>
        <begin position="61"/>
        <end position="76"/>
    </location>
</feature>
<dbReference type="Proteomes" id="UP001515480">
    <property type="component" value="Unassembled WGS sequence"/>
</dbReference>
<evidence type="ECO:0000256" key="2">
    <source>
        <dbReference type="SAM" id="MobiDB-lite"/>
    </source>
</evidence>
<dbReference type="InterPro" id="IPR002182">
    <property type="entry name" value="NB-ARC"/>
</dbReference>
<feature type="region of interest" description="Disordered" evidence="2">
    <location>
        <begin position="57"/>
        <end position="77"/>
    </location>
</feature>
<protein>
    <recommendedName>
        <fullName evidence="3">NB-ARC domain-containing protein</fullName>
    </recommendedName>
</protein>
<dbReference type="SUPFAM" id="SSF52540">
    <property type="entry name" value="P-loop containing nucleoside triphosphate hydrolases"/>
    <property type="match status" value="1"/>
</dbReference>
<evidence type="ECO:0000259" key="3">
    <source>
        <dbReference type="Pfam" id="PF00931"/>
    </source>
</evidence>
<dbReference type="EMBL" id="JBGBPQ010000018">
    <property type="protein sequence ID" value="KAL1507034.1"/>
    <property type="molecule type" value="Genomic_DNA"/>
</dbReference>
<comment type="caution">
    <text evidence="4">The sequence shown here is derived from an EMBL/GenBank/DDBJ whole genome shotgun (WGS) entry which is preliminary data.</text>
</comment>
<dbReference type="GO" id="GO:0005524">
    <property type="term" value="F:ATP binding"/>
    <property type="evidence" value="ECO:0007669"/>
    <property type="project" value="UniProtKB-KW"/>
</dbReference>
<gene>
    <name evidence="4" type="ORF">AB1Y20_007896</name>
</gene>
<name>A0AB34IV87_PRYPA</name>
<dbReference type="PANTHER" id="PTHR33463:SF189">
    <property type="entry name" value="FBD DOMAIN-CONTAINING PROTEIN"/>
    <property type="match status" value="1"/>
</dbReference>
<dbReference type="InterPro" id="IPR027417">
    <property type="entry name" value="P-loop_NTPase"/>
</dbReference>
<dbReference type="GO" id="GO:0043531">
    <property type="term" value="F:ADP binding"/>
    <property type="evidence" value="ECO:0007669"/>
    <property type="project" value="InterPro"/>
</dbReference>
<dbReference type="Gene3D" id="1.10.8.430">
    <property type="entry name" value="Helical domain of apoptotic protease-activating factors"/>
    <property type="match status" value="1"/>
</dbReference>
<dbReference type="InterPro" id="IPR050905">
    <property type="entry name" value="Plant_NBS-LRR"/>
</dbReference>
<dbReference type="PRINTS" id="PR00364">
    <property type="entry name" value="DISEASERSIST"/>
</dbReference>
<organism evidence="4 5">
    <name type="scientific">Prymnesium parvum</name>
    <name type="common">Toxic golden alga</name>
    <dbReference type="NCBI Taxonomy" id="97485"/>
    <lineage>
        <taxon>Eukaryota</taxon>
        <taxon>Haptista</taxon>
        <taxon>Haptophyta</taxon>
        <taxon>Prymnesiophyceae</taxon>
        <taxon>Prymnesiales</taxon>
        <taxon>Prymnesiaceae</taxon>
        <taxon>Prymnesium</taxon>
    </lineage>
</organism>
<sequence length="1282" mass="137722">MGTRLLLSREAAPAAAALLAALVLRRITPQRHRLIRLLLPALLAALLLLRRLRREGLAPPSSTPPPPPPPAPPVDAPPAVARDALTELLDARAALRLVLVHCSLDSDRAAHSLAAAFSRLAPRADILLAEELPEAEAIARVHGASAVVFVHSKAAASSARVLLSLLAAVDGGVPIVGAHRAAAERLVDAAALFGRLDSRLATDVAAHLRSHHVSLSHCAWRLSEQLQHMRSFPLDPAEALLREALCAAALPPPQTAWEEWLRHRDRETAAEPAETPPPPVPAGVPCLPAAYDANSSSRATLITEVKLLLTSREHTRGVRKVALRGGGGAGKTTIASAIVRDDEVRRPFDAVAWLTVGEAPNTTQLLRQLLAQWDPGASSALSGDELVVALSRATRGRTLLLALDDLWRAEDAELLYRLDEGTPSACIVSTRISDVLKGAVELQVGKMDLDEAIDLLLRVGGVAAQYDATPPPAAAAEAVELCGRLPLLVAMAGSMLACRAKEDWPWLLATLRKDHMRALRRTDDLSEVPTAHAEMRSVEERVVMQSLDVLVVSAKRNGPLARGLFLHLAAFAEDIAVPIAVIDALAPMIARESGVPLLRKPPSGNDWLSTHGAIRQRHRSVAATSTRMCLLMLLRHSLVQGSIALGVSLHDIVRAYALARAAEAEGGMRAMQRRVLRALLEALGVEHAAGAGGRTELSKYAQLQLAHHVRGARDGGAPLREDALLVDALLGHADESVRRLVAEGVGEEAVVRAAEASEARGELEAAASLWYAASGTSARGGELRRRACACAMRVSPPSRDSVRVEANAYLDLFAKTKGIQIGSEEHSAAMARLEMLRMAAGQGQGVPQLALCFDESRFLLRYQQFCHAEGEADGGGVVGARRELVEVLPPLRLKQCLLQSLDSDEGAVKGFALLFSAAFTRVHLHADYDWESEFGEGGAYLRALLRKYSFEFINEKAKAAIGRDPAMCGMVGSYLLLRWCDVNAARTDWRRTCDAWREVHLRVAAGKLAWSRLDIDLMDMRATRAVAFAAGFPEVAAELFEYSLEAAALCGEEGAAHLEANTLAVGRWMSTWKLEAGCSAEGMLLMARASGALFRGEAGGGAVRAWLPPAAECLALARRERAWDVWLLGAQHPSAACALVYEAQGDAAAAAELAGALLQVLRQPLTLVELRRLRARCGGDAAAELGAAAEVARCAGYVWLEVRLAAELYALERSRGRRGELAEALGRVSVPLGVVTPFLGHGLDAEQIVAERAQWGWRLRLVMNRHAWRRRRGTPVHEGLLS</sequence>
<dbReference type="Pfam" id="PF00931">
    <property type="entry name" value="NB-ARC"/>
    <property type="match status" value="1"/>
</dbReference>
<evidence type="ECO:0000313" key="4">
    <source>
        <dbReference type="EMBL" id="KAL1507034.1"/>
    </source>
</evidence>
<dbReference type="Gene3D" id="3.40.50.300">
    <property type="entry name" value="P-loop containing nucleotide triphosphate hydrolases"/>
    <property type="match status" value="1"/>
</dbReference>
<keyword evidence="5" id="KW-1185">Reference proteome</keyword>
<evidence type="ECO:0000313" key="5">
    <source>
        <dbReference type="Proteomes" id="UP001515480"/>
    </source>
</evidence>
<evidence type="ECO:0000256" key="1">
    <source>
        <dbReference type="ARBA" id="ARBA00022840"/>
    </source>
</evidence>
<keyword evidence="1" id="KW-0547">Nucleotide-binding</keyword>
<proteinExistence type="predicted"/>
<reference evidence="4 5" key="1">
    <citation type="journal article" date="2024" name="Science">
        <title>Giant polyketide synthase enzymes in the biosynthesis of giant marine polyether toxins.</title>
        <authorList>
            <person name="Fallon T.R."/>
            <person name="Shende V.V."/>
            <person name="Wierzbicki I.H."/>
            <person name="Pendleton A.L."/>
            <person name="Watervoot N.F."/>
            <person name="Auber R.P."/>
            <person name="Gonzalez D.J."/>
            <person name="Wisecaver J.H."/>
            <person name="Moore B.S."/>
        </authorList>
    </citation>
    <scope>NUCLEOTIDE SEQUENCE [LARGE SCALE GENOMIC DNA]</scope>
    <source>
        <strain evidence="4 5">12B1</strain>
    </source>
</reference>
<dbReference type="PANTHER" id="PTHR33463">
    <property type="entry name" value="NB-ARC DOMAIN-CONTAINING PROTEIN-RELATED"/>
    <property type="match status" value="1"/>
</dbReference>
<dbReference type="InterPro" id="IPR042197">
    <property type="entry name" value="Apaf_helical"/>
</dbReference>
<accession>A0AB34IV87</accession>